<evidence type="ECO:0000313" key="3">
    <source>
        <dbReference type="EMBL" id="JAG28811.1"/>
    </source>
</evidence>
<reference evidence="4" key="3">
    <citation type="journal article" date="2016" name="Gigascience">
        <title>De novo construction of an expanded transcriptome assembly for the western tarnished plant bug, Lygus hesperus.</title>
        <authorList>
            <person name="Tassone E.E."/>
            <person name="Geib S.M."/>
            <person name="Hall B."/>
            <person name="Fabrick J.A."/>
            <person name="Brent C.S."/>
            <person name="Hull J.J."/>
        </authorList>
    </citation>
    <scope>NUCLEOTIDE SEQUENCE</scope>
</reference>
<evidence type="ECO:0000256" key="1">
    <source>
        <dbReference type="SAM" id="Phobius"/>
    </source>
</evidence>
<feature type="transmembrane region" description="Helical" evidence="1">
    <location>
        <begin position="7"/>
        <end position="28"/>
    </location>
</feature>
<name>A0A0A9YB10_LYGHE</name>
<sequence length="150" mass="17127">MSTSSRLYLAYHWVGTMMCFSAIVVFSSNKFANPRAVLLCILAFALSASASYILTVSYLKKLESWYSLSSIGTIRDFGMCVGVIMLGLFAYVIFEISYYGWDNAIKSPVKESKIILAVWCFISAKYAFTIFWLGRKYFRNLSDTRLFLEE</sequence>
<feature type="transmembrane region" description="Helical" evidence="1">
    <location>
        <begin position="114"/>
        <end position="133"/>
    </location>
</feature>
<evidence type="ECO:0000313" key="5">
    <source>
        <dbReference type="EMBL" id="JAQ05281.1"/>
    </source>
</evidence>
<organism evidence="3">
    <name type="scientific">Lygus hesperus</name>
    <name type="common">Western plant bug</name>
    <dbReference type="NCBI Taxonomy" id="30085"/>
    <lineage>
        <taxon>Eukaryota</taxon>
        <taxon>Metazoa</taxon>
        <taxon>Ecdysozoa</taxon>
        <taxon>Arthropoda</taxon>
        <taxon>Hexapoda</taxon>
        <taxon>Insecta</taxon>
        <taxon>Pterygota</taxon>
        <taxon>Neoptera</taxon>
        <taxon>Paraneoptera</taxon>
        <taxon>Hemiptera</taxon>
        <taxon>Heteroptera</taxon>
        <taxon>Panheteroptera</taxon>
        <taxon>Cimicomorpha</taxon>
        <taxon>Miridae</taxon>
        <taxon>Mirini</taxon>
        <taxon>Lygus</taxon>
    </lineage>
</organism>
<dbReference type="EMBL" id="GDHC01013348">
    <property type="protein sequence ID" value="JAQ05281.1"/>
    <property type="molecule type" value="Transcribed_RNA"/>
</dbReference>
<feature type="transmembrane region" description="Helical" evidence="1">
    <location>
        <begin position="77"/>
        <end position="94"/>
    </location>
</feature>
<keyword evidence="1" id="KW-0812">Transmembrane</keyword>
<protein>
    <submittedName>
        <fullName evidence="3">Cationic amino acid transporter 4</fullName>
    </submittedName>
</protein>
<proteinExistence type="predicted"/>
<gene>
    <name evidence="3" type="primary">Slc7a4_1</name>
    <name evidence="2" type="synonym">Slc7a4_2</name>
    <name evidence="2" type="ORF">CM83_70757</name>
    <name evidence="3" type="ORF">CM83_70758</name>
    <name evidence="5" type="ORF">g.46049</name>
    <name evidence="4" type="ORF">g.46050</name>
</gene>
<evidence type="ECO:0000313" key="4">
    <source>
        <dbReference type="EMBL" id="JAQ01365.1"/>
    </source>
</evidence>
<dbReference type="AlphaFoldDB" id="A0A0A9YB10"/>
<keyword evidence="1" id="KW-0472">Membrane</keyword>
<dbReference type="EMBL" id="GDHC01017264">
    <property type="protein sequence ID" value="JAQ01365.1"/>
    <property type="molecule type" value="Transcribed_RNA"/>
</dbReference>
<reference evidence="3" key="2">
    <citation type="submission" date="2014-07" db="EMBL/GenBank/DDBJ databases">
        <authorList>
            <person name="Hull J."/>
        </authorList>
    </citation>
    <scope>NUCLEOTIDE SEQUENCE</scope>
</reference>
<evidence type="ECO:0000313" key="2">
    <source>
        <dbReference type="EMBL" id="JAG03204.1"/>
    </source>
</evidence>
<reference evidence="3" key="1">
    <citation type="journal article" date="2014" name="PLoS ONE">
        <title>Transcriptome-Based Identification of ABC Transporters in the Western Tarnished Plant Bug Lygus hesperus.</title>
        <authorList>
            <person name="Hull J.J."/>
            <person name="Chaney K."/>
            <person name="Geib S.M."/>
            <person name="Fabrick J.A."/>
            <person name="Brent C.S."/>
            <person name="Walsh D."/>
            <person name="Lavine L.C."/>
        </authorList>
    </citation>
    <scope>NUCLEOTIDE SEQUENCE</scope>
</reference>
<accession>A0A0A9YB10</accession>
<feature type="transmembrane region" description="Helical" evidence="1">
    <location>
        <begin position="34"/>
        <end position="56"/>
    </location>
</feature>
<keyword evidence="1" id="KW-1133">Transmembrane helix</keyword>
<dbReference type="EMBL" id="GBHO01040400">
    <property type="protein sequence ID" value="JAG03204.1"/>
    <property type="molecule type" value="Transcribed_RNA"/>
</dbReference>
<dbReference type="EMBL" id="GBHO01014793">
    <property type="protein sequence ID" value="JAG28811.1"/>
    <property type="molecule type" value="Transcribed_RNA"/>
</dbReference>